<dbReference type="EC" id="3.4.21.89" evidence="3 6"/>
<dbReference type="Proteomes" id="UP001595615">
    <property type="component" value="Unassembled WGS sequence"/>
</dbReference>
<accession>A0ABV7X6M5</accession>
<dbReference type="InterPro" id="IPR019758">
    <property type="entry name" value="Pept_S26A_signal_pept_1_CS"/>
</dbReference>
<proteinExistence type="inferred from homology"/>
<comment type="catalytic activity">
    <reaction evidence="1 6">
        <text>Cleavage of hydrophobic, N-terminal signal or leader sequences from secreted and periplasmic proteins.</text>
        <dbReference type="EC" id="3.4.21.89"/>
    </reaction>
</comment>
<evidence type="ECO:0000256" key="6">
    <source>
        <dbReference type="RuleBase" id="RU362042"/>
    </source>
</evidence>
<dbReference type="PANTHER" id="PTHR43390:SF1">
    <property type="entry name" value="CHLOROPLAST PROCESSING PEPTIDASE"/>
    <property type="match status" value="1"/>
</dbReference>
<dbReference type="PRINTS" id="PR00727">
    <property type="entry name" value="LEADERPTASE"/>
</dbReference>
<comment type="caution">
    <text evidence="8">The sequence shown here is derived from an EMBL/GenBank/DDBJ whole genome shotgun (WGS) entry which is preliminary data.</text>
</comment>
<keyword evidence="5 6" id="KW-0378">Hydrolase</keyword>
<keyword evidence="6" id="KW-0645">Protease</keyword>
<evidence type="ECO:0000256" key="3">
    <source>
        <dbReference type="ARBA" id="ARBA00013208"/>
    </source>
</evidence>
<evidence type="ECO:0000256" key="1">
    <source>
        <dbReference type="ARBA" id="ARBA00000677"/>
    </source>
</evidence>
<name>A0ABV7X6M5_9SPHN</name>
<comment type="similarity">
    <text evidence="2 6">Belongs to the peptidase S26 family.</text>
</comment>
<dbReference type="GO" id="GO:0009003">
    <property type="term" value="F:signal peptidase activity"/>
    <property type="evidence" value="ECO:0007669"/>
    <property type="project" value="UniProtKB-EC"/>
</dbReference>
<dbReference type="PROSITE" id="PS00760">
    <property type="entry name" value="SPASE_I_2"/>
    <property type="match status" value="1"/>
</dbReference>
<dbReference type="InterPro" id="IPR019757">
    <property type="entry name" value="Pept_S26A_signal_pept_1_Lys-AS"/>
</dbReference>
<protein>
    <recommendedName>
        <fullName evidence="4 6">Signal peptidase I</fullName>
        <ecNumber evidence="3 6">3.4.21.89</ecNumber>
    </recommendedName>
</protein>
<dbReference type="SUPFAM" id="SSF51306">
    <property type="entry name" value="LexA/Signal peptidase"/>
    <property type="match status" value="1"/>
</dbReference>
<gene>
    <name evidence="8" type="primary">lepB</name>
    <name evidence="8" type="ORF">ACFOMD_04360</name>
</gene>
<reference evidence="9" key="1">
    <citation type="journal article" date="2019" name="Int. J. Syst. Evol. Microbiol.">
        <title>The Global Catalogue of Microorganisms (GCM) 10K type strain sequencing project: providing services to taxonomists for standard genome sequencing and annotation.</title>
        <authorList>
            <consortium name="The Broad Institute Genomics Platform"/>
            <consortium name="The Broad Institute Genome Sequencing Center for Infectious Disease"/>
            <person name="Wu L."/>
            <person name="Ma J."/>
        </authorList>
    </citation>
    <scope>NUCLEOTIDE SEQUENCE [LARGE SCALE GENOMIC DNA]</scope>
    <source>
        <strain evidence="9">KCTC 42644</strain>
    </source>
</reference>
<keyword evidence="9" id="KW-1185">Reference proteome</keyword>
<dbReference type="PANTHER" id="PTHR43390">
    <property type="entry name" value="SIGNAL PEPTIDASE I"/>
    <property type="match status" value="1"/>
</dbReference>
<dbReference type="Gene3D" id="2.10.109.10">
    <property type="entry name" value="Umud Fragment, subunit A"/>
    <property type="match status" value="1"/>
</dbReference>
<evidence type="ECO:0000256" key="5">
    <source>
        <dbReference type="ARBA" id="ARBA00022801"/>
    </source>
</evidence>
<dbReference type="InterPro" id="IPR036286">
    <property type="entry name" value="LexA/Signal_pep-like_sf"/>
</dbReference>
<dbReference type="PROSITE" id="PS00761">
    <property type="entry name" value="SPASE_I_3"/>
    <property type="match status" value="1"/>
</dbReference>
<evidence type="ECO:0000313" key="9">
    <source>
        <dbReference type="Proteomes" id="UP001595615"/>
    </source>
</evidence>
<sequence length="293" mass="32117">MTEPKVSNAPLSEAEAARAAHMARTETLYASFKEGVKTIFGAILIALFVRSFAYEPFNIPSESMLSRLRVGDYLFVSKWPYGFSRYSLPLGLPLFDGRLLGAEPQRGEIAVFKTPADNRTDFIKRVIGLPGDLIQMKSGVLHINGAAVKKERVADLVMPVTPNTDCLGGFSRPSFRAVSASGQAVCRYPQYRETLPGGASYLVLDQVTGSTGDDTGIYVVPQGHYFMMGDNRDDSADSRYAVSQDGIGFVPYENLVGRASLMFFSTDGSAKLFNPISWFTAIRWDRVGKTFSA</sequence>
<dbReference type="Pfam" id="PF10502">
    <property type="entry name" value="Peptidase_S26"/>
    <property type="match status" value="1"/>
</dbReference>
<dbReference type="CDD" id="cd06530">
    <property type="entry name" value="S26_SPase_I"/>
    <property type="match status" value="1"/>
</dbReference>
<dbReference type="InterPro" id="IPR019533">
    <property type="entry name" value="Peptidase_S26"/>
</dbReference>
<organism evidence="8 9">
    <name type="scientific">Sphingoaurantiacus capsulatus</name>
    <dbReference type="NCBI Taxonomy" id="1771310"/>
    <lineage>
        <taxon>Bacteria</taxon>
        <taxon>Pseudomonadati</taxon>
        <taxon>Pseudomonadota</taxon>
        <taxon>Alphaproteobacteria</taxon>
        <taxon>Sphingomonadales</taxon>
        <taxon>Sphingosinicellaceae</taxon>
        <taxon>Sphingoaurantiacus</taxon>
    </lineage>
</organism>
<evidence type="ECO:0000256" key="4">
    <source>
        <dbReference type="ARBA" id="ARBA00019232"/>
    </source>
</evidence>
<evidence type="ECO:0000313" key="8">
    <source>
        <dbReference type="EMBL" id="MFC3711790.1"/>
    </source>
</evidence>
<evidence type="ECO:0000259" key="7">
    <source>
        <dbReference type="Pfam" id="PF10502"/>
    </source>
</evidence>
<evidence type="ECO:0000256" key="2">
    <source>
        <dbReference type="ARBA" id="ARBA00009370"/>
    </source>
</evidence>
<feature type="domain" description="Peptidase S26" evidence="7">
    <location>
        <begin position="34"/>
        <end position="263"/>
    </location>
</feature>
<dbReference type="EMBL" id="JBHRXV010000003">
    <property type="protein sequence ID" value="MFC3711790.1"/>
    <property type="molecule type" value="Genomic_DNA"/>
</dbReference>
<dbReference type="RefSeq" id="WP_380857394.1">
    <property type="nucleotide sequence ID" value="NZ_JBHRXV010000003.1"/>
</dbReference>
<dbReference type="NCBIfam" id="TIGR02227">
    <property type="entry name" value="sigpep_I_bact"/>
    <property type="match status" value="1"/>
</dbReference>
<dbReference type="InterPro" id="IPR000223">
    <property type="entry name" value="Pept_S26A_signal_pept_1"/>
</dbReference>
<comment type="subcellular location">
    <subcellularLocation>
        <location evidence="6">Membrane</location>
        <topology evidence="6">Single-pass type II membrane protein</topology>
    </subcellularLocation>
</comment>